<evidence type="ECO:0000313" key="2">
    <source>
        <dbReference type="Proteomes" id="UP000471705"/>
    </source>
</evidence>
<accession>A0A7K3VSR0</accession>
<gene>
    <name evidence="1" type="ORF">GR257_36240</name>
</gene>
<name>A0A7K3VSR0_RHILE</name>
<dbReference type="AlphaFoldDB" id="A0A7K3VSR0"/>
<dbReference type="EMBL" id="WUFV01000038">
    <property type="protein sequence ID" value="NEK20216.1"/>
    <property type="molecule type" value="Genomic_DNA"/>
</dbReference>
<proteinExistence type="predicted"/>
<dbReference type="RefSeq" id="WP_164050444.1">
    <property type="nucleotide sequence ID" value="NZ_WUFV01000038.1"/>
</dbReference>
<dbReference type="Proteomes" id="UP000471705">
    <property type="component" value="Unassembled WGS sequence"/>
</dbReference>
<evidence type="ECO:0000313" key="1">
    <source>
        <dbReference type="EMBL" id="NEK20216.1"/>
    </source>
</evidence>
<organism evidence="1 2">
    <name type="scientific">Rhizobium leguminosarum</name>
    <dbReference type="NCBI Taxonomy" id="384"/>
    <lineage>
        <taxon>Bacteria</taxon>
        <taxon>Pseudomonadati</taxon>
        <taxon>Pseudomonadota</taxon>
        <taxon>Alphaproteobacteria</taxon>
        <taxon>Hyphomicrobiales</taxon>
        <taxon>Rhizobiaceae</taxon>
        <taxon>Rhizobium/Agrobacterium group</taxon>
        <taxon>Rhizobium</taxon>
    </lineage>
</organism>
<sequence>MMRRRVAIMDSDPAGKIWSEWYAWHPVLPTDDTVFWLETVYRKESPEGFRQYRSFRPEFERQQALTRLPICPGA</sequence>
<comment type="caution">
    <text evidence="1">The sequence shown here is derived from an EMBL/GenBank/DDBJ whole genome shotgun (WGS) entry which is preliminary data.</text>
</comment>
<reference evidence="1 2" key="1">
    <citation type="submission" date="2019-12" db="EMBL/GenBank/DDBJ databases">
        <title>Rhizobium genotypes associated with high levels of biological nitrogen fixation by grain legumes in a temperate-maritime cropping system.</title>
        <authorList>
            <person name="Maluk M."/>
            <person name="Francesc Ferrando Molina F."/>
            <person name="Lopez Del Egido L."/>
            <person name="Lafos M."/>
            <person name="Langarica-Fuentes A."/>
            <person name="Gebre Yohannes G."/>
            <person name="Young M.W."/>
            <person name="Martin P."/>
            <person name="Gantlett R."/>
            <person name="Kenicer G."/>
            <person name="Hawes C."/>
            <person name="Begg G.S."/>
            <person name="Quilliam R.S."/>
            <person name="Squire G.R."/>
            <person name="Poole P.S."/>
            <person name="Young P.W."/>
            <person name="Iannetta P.M."/>
            <person name="James E.K."/>
        </authorList>
    </citation>
    <scope>NUCLEOTIDE SEQUENCE [LARGE SCALE GENOMIC DNA]</scope>
    <source>
        <strain evidence="1 2">JHI54</strain>
    </source>
</reference>
<protein>
    <submittedName>
        <fullName evidence="1">Uncharacterized protein</fullName>
    </submittedName>
</protein>